<dbReference type="PANTHER" id="PTHR12874:SF9">
    <property type="entry name" value="F-BOX ONLY PROTEIN 48"/>
    <property type="match status" value="1"/>
</dbReference>
<dbReference type="Pfam" id="PF12937">
    <property type="entry name" value="F-box-like"/>
    <property type="match status" value="1"/>
</dbReference>
<evidence type="ECO:0000256" key="2">
    <source>
        <dbReference type="SAM" id="MobiDB-lite"/>
    </source>
</evidence>
<dbReference type="GO" id="GO:0019005">
    <property type="term" value="C:SCF ubiquitin ligase complex"/>
    <property type="evidence" value="ECO:0007669"/>
    <property type="project" value="TreeGrafter"/>
</dbReference>
<keyword evidence="5" id="KW-1185">Reference proteome</keyword>
<protein>
    <submittedName>
        <fullName evidence="4">F-box protein pof7</fullName>
    </submittedName>
</protein>
<reference evidence="4 5" key="1">
    <citation type="submission" date="2016-03" db="EMBL/GenBank/DDBJ databases">
        <title>Whole genome sequencing of Grifola frondosa 9006-11.</title>
        <authorList>
            <person name="Min B."/>
            <person name="Park H."/>
            <person name="Kim J.-G."/>
            <person name="Cho H."/>
            <person name="Oh Y.-L."/>
            <person name="Kong W.-S."/>
            <person name="Choi I.-G."/>
        </authorList>
    </citation>
    <scope>NUCLEOTIDE SEQUENCE [LARGE SCALE GENOMIC DNA]</scope>
    <source>
        <strain evidence="4 5">9006-11</strain>
    </source>
</reference>
<dbReference type="EMBL" id="LUGG01000006">
    <property type="protein sequence ID" value="OBZ73944.1"/>
    <property type="molecule type" value="Genomic_DNA"/>
</dbReference>
<sequence>MQSPPTASKSQDSDELAQFRQAWIEEVKKKKQGDRGVSAATFPLSTSAVPSTQIPEVPGKTDRLTERIGSPPHTRHPFPAPGPPSDIVAGAPIQSLPPDATSTSLSPALGRAIETYRRAVQCESRSDLGEALRLYRTAFRMDANVDRAYHRMELQFRAAATAAAAPADSASVIAQKTHHSRKMSTSSTGMMEEIIREVKAIEIHPTPVPVTRLGANTLASGTIAGLIANWPHDLSFDPEDEREGAPLKRLPDELLVLILRKLDPSAIERFATINRKARVVSLDSSIWKDFVRAIYKPPQIPDDEDIESLVEGYMADYRRTYIEHPRLRFDGVYIAVCHYIRRGVNENAWVNISHLITYHRYLRFYPDGQVLSLLATEELAPQQVIPLLKPTLRMKGLLIGNWYLDGTTVHITDLLDPGGTALRYAFQMRLELRSRPLGRWNRLDFGAYESVELASGEAIPLALKHEQDFFSPNNEPPTMQSFYSASSITTMLILFRVRGAEDILHKVVKYEGGC</sequence>
<dbReference type="PROSITE" id="PS50181">
    <property type="entry name" value="FBOX"/>
    <property type="match status" value="1"/>
</dbReference>
<dbReference type="AlphaFoldDB" id="A0A1C7MFZ2"/>
<dbReference type="OrthoDB" id="2117972at2759"/>
<dbReference type="STRING" id="5627.A0A1C7MFZ2"/>
<dbReference type="InterPro" id="IPR001810">
    <property type="entry name" value="F-box_dom"/>
</dbReference>
<accession>A0A1C7MFZ2</accession>
<gene>
    <name evidence="4" type="primary">pof7</name>
    <name evidence="4" type="ORF">A0H81_05864</name>
</gene>
<evidence type="ECO:0000256" key="1">
    <source>
        <dbReference type="ARBA" id="ARBA00022786"/>
    </source>
</evidence>
<evidence type="ECO:0000313" key="5">
    <source>
        <dbReference type="Proteomes" id="UP000092993"/>
    </source>
</evidence>
<feature type="region of interest" description="Disordered" evidence="2">
    <location>
        <begin position="27"/>
        <end position="105"/>
    </location>
</feature>
<name>A0A1C7MFZ2_GRIFR</name>
<dbReference type="InterPro" id="IPR036047">
    <property type="entry name" value="F-box-like_dom_sf"/>
</dbReference>
<evidence type="ECO:0000259" key="3">
    <source>
        <dbReference type="PROSITE" id="PS50181"/>
    </source>
</evidence>
<dbReference type="SUPFAM" id="SSF81383">
    <property type="entry name" value="F-box domain"/>
    <property type="match status" value="1"/>
</dbReference>
<feature type="domain" description="F-box" evidence="3">
    <location>
        <begin position="244"/>
        <end position="290"/>
    </location>
</feature>
<dbReference type="InterPro" id="IPR045464">
    <property type="entry name" value="Hrt3/FBXO9_C"/>
</dbReference>
<evidence type="ECO:0000313" key="4">
    <source>
        <dbReference type="EMBL" id="OBZ73944.1"/>
    </source>
</evidence>
<dbReference type="Pfam" id="PF19270">
    <property type="entry name" value="FBO_C"/>
    <property type="match status" value="1"/>
</dbReference>
<feature type="compositionally biased region" description="Polar residues" evidence="2">
    <location>
        <begin position="43"/>
        <end position="54"/>
    </location>
</feature>
<comment type="caution">
    <text evidence="4">The sequence shown here is derived from an EMBL/GenBank/DDBJ whole genome shotgun (WGS) entry which is preliminary data.</text>
</comment>
<dbReference type="PANTHER" id="PTHR12874">
    <property type="entry name" value="F-BOX ONLY PROTEIN 48-RELATED"/>
    <property type="match status" value="1"/>
</dbReference>
<dbReference type="GO" id="GO:0031146">
    <property type="term" value="P:SCF-dependent proteasomal ubiquitin-dependent protein catabolic process"/>
    <property type="evidence" value="ECO:0007669"/>
    <property type="project" value="TreeGrafter"/>
</dbReference>
<organism evidence="4 5">
    <name type="scientific">Grifola frondosa</name>
    <name type="common">Maitake</name>
    <name type="synonym">Polyporus frondosus</name>
    <dbReference type="NCBI Taxonomy" id="5627"/>
    <lineage>
        <taxon>Eukaryota</taxon>
        <taxon>Fungi</taxon>
        <taxon>Dikarya</taxon>
        <taxon>Basidiomycota</taxon>
        <taxon>Agaricomycotina</taxon>
        <taxon>Agaricomycetes</taxon>
        <taxon>Polyporales</taxon>
        <taxon>Grifolaceae</taxon>
        <taxon>Grifola</taxon>
    </lineage>
</organism>
<dbReference type="GO" id="GO:0005737">
    <property type="term" value="C:cytoplasm"/>
    <property type="evidence" value="ECO:0007669"/>
    <property type="project" value="TreeGrafter"/>
</dbReference>
<proteinExistence type="predicted"/>
<dbReference type="Gene3D" id="1.20.1280.50">
    <property type="match status" value="1"/>
</dbReference>
<dbReference type="OMA" id="RWNRLDF"/>
<keyword evidence="1" id="KW-0833">Ubl conjugation pathway</keyword>
<dbReference type="Proteomes" id="UP000092993">
    <property type="component" value="Unassembled WGS sequence"/>
</dbReference>